<proteinExistence type="predicted"/>
<accession>A0A1T4W8Q9</accession>
<keyword evidence="4" id="KW-0249">Electron transport</keyword>
<dbReference type="Gene3D" id="1.10.1060.10">
    <property type="entry name" value="Alpha-helical ferredoxin"/>
    <property type="match status" value="1"/>
</dbReference>
<organism evidence="8 9">
    <name type="scientific">Paucidesulfovibrio gracilis DSM 16080</name>
    <dbReference type="NCBI Taxonomy" id="1121449"/>
    <lineage>
        <taxon>Bacteria</taxon>
        <taxon>Pseudomonadati</taxon>
        <taxon>Thermodesulfobacteriota</taxon>
        <taxon>Desulfovibrionia</taxon>
        <taxon>Desulfovibrionales</taxon>
        <taxon>Desulfovibrionaceae</taxon>
        <taxon>Paucidesulfovibrio</taxon>
    </lineage>
</organism>
<evidence type="ECO:0000256" key="5">
    <source>
        <dbReference type="ARBA" id="ARBA00023004"/>
    </source>
</evidence>
<keyword evidence="3" id="KW-0479">Metal-binding</keyword>
<dbReference type="GO" id="GO:0016491">
    <property type="term" value="F:oxidoreductase activity"/>
    <property type="evidence" value="ECO:0007669"/>
    <property type="project" value="UniProtKB-ARBA"/>
</dbReference>
<gene>
    <name evidence="8" type="ORF">SAMN02745704_00480</name>
</gene>
<dbReference type="Proteomes" id="UP000190027">
    <property type="component" value="Unassembled WGS sequence"/>
</dbReference>
<dbReference type="GO" id="GO:0046872">
    <property type="term" value="F:metal ion binding"/>
    <property type="evidence" value="ECO:0007669"/>
    <property type="project" value="UniProtKB-KW"/>
</dbReference>
<dbReference type="PROSITE" id="PS00198">
    <property type="entry name" value="4FE4S_FER_1"/>
    <property type="match status" value="1"/>
</dbReference>
<dbReference type="EMBL" id="FUYC01000002">
    <property type="protein sequence ID" value="SKA73509.1"/>
    <property type="molecule type" value="Genomic_DNA"/>
</dbReference>
<name>A0A1T4W8Q9_9BACT</name>
<dbReference type="InterPro" id="IPR017896">
    <property type="entry name" value="4Fe4S_Fe-S-bd"/>
</dbReference>
<dbReference type="InterPro" id="IPR009051">
    <property type="entry name" value="Helical_ferredxn"/>
</dbReference>
<keyword evidence="6" id="KW-0411">Iron-sulfur</keyword>
<evidence type="ECO:0000256" key="2">
    <source>
        <dbReference type="ARBA" id="ARBA00022485"/>
    </source>
</evidence>
<evidence type="ECO:0000256" key="6">
    <source>
        <dbReference type="ARBA" id="ARBA00023014"/>
    </source>
</evidence>
<sequence length="446" mass="49621">MMETVTETARHAVPLLPGGTTFLDRVQEALPEGANLSMCLTCGLCSSGCPASGLHDMDPRKFLRLCAWGQEEEVTSTPWVWMCTMCFRCKVVCPMDVNIPMLVYEARASWARDAKPKGIIGSCDQGLRTMGASAVGISSEDFRFVVEDVLEEVHETQPGWEELRAPIDRKGATFCVNQNSREPVQEPEEMVPLWKILHLAGVDWTYGSHGWGAENYCMFAAEDEHWRAVLQKQVDGVRELDCTSWVNIECGHSFYSIWAGLQRFGINPGVDFDHIVRWYARWIRSGRLAPSSDWNRDLGVKFTVQDPCMAVRKSQGTAFADDLRYVVRRCVGDDNFVDMVPNGVNNYCCGGGGGFLQSGYKDARRKYGEFKARQILGTGADYVITPCHNCHAQIEDLSAERNHAWNTVHLWTILCLSLGVLAASERTYLGPDLAEVALPGSNGGES</sequence>
<evidence type="ECO:0000256" key="4">
    <source>
        <dbReference type="ARBA" id="ARBA00022982"/>
    </source>
</evidence>
<evidence type="ECO:0000256" key="3">
    <source>
        <dbReference type="ARBA" id="ARBA00022723"/>
    </source>
</evidence>
<dbReference type="PANTHER" id="PTHR43551">
    <property type="entry name" value="FUMARATE REDUCTASE IRON-SULFUR SUBUNIT"/>
    <property type="match status" value="1"/>
</dbReference>
<keyword evidence="5" id="KW-0408">Iron</keyword>
<evidence type="ECO:0000259" key="7">
    <source>
        <dbReference type="PROSITE" id="PS51379"/>
    </source>
</evidence>
<dbReference type="GO" id="GO:0051539">
    <property type="term" value="F:4 iron, 4 sulfur cluster binding"/>
    <property type="evidence" value="ECO:0007669"/>
    <property type="project" value="UniProtKB-KW"/>
</dbReference>
<evidence type="ECO:0000313" key="9">
    <source>
        <dbReference type="Proteomes" id="UP000190027"/>
    </source>
</evidence>
<dbReference type="STRING" id="1121449.SAMN02745704_00480"/>
<evidence type="ECO:0000313" key="8">
    <source>
        <dbReference type="EMBL" id="SKA73509.1"/>
    </source>
</evidence>
<reference evidence="8 9" key="1">
    <citation type="submission" date="2017-02" db="EMBL/GenBank/DDBJ databases">
        <authorList>
            <person name="Peterson S.W."/>
        </authorList>
    </citation>
    <scope>NUCLEOTIDE SEQUENCE [LARGE SCALE GENOMIC DNA]</scope>
    <source>
        <strain evidence="8 9">DSM 16080</strain>
    </source>
</reference>
<keyword evidence="1" id="KW-0813">Transport</keyword>
<dbReference type="SUPFAM" id="SSF46548">
    <property type="entry name" value="alpha-helical ferredoxin"/>
    <property type="match status" value="1"/>
</dbReference>
<dbReference type="PANTHER" id="PTHR43551:SF1">
    <property type="entry name" value="HETERODISULFIDE REDUCTASE"/>
    <property type="match status" value="1"/>
</dbReference>
<evidence type="ECO:0000256" key="1">
    <source>
        <dbReference type="ARBA" id="ARBA00022448"/>
    </source>
</evidence>
<dbReference type="InterPro" id="IPR004017">
    <property type="entry name" value="Cys_rich_dom"/>
</dbReference>
<dbReference type="AlphaFoldDB" id="A0A1T4W8Q9"/>
<feature type="domain" description="4Fe-4S ferredoxin-type" evidence="7">
    <location>
        <begin position="29"/>
        <end position="60"/>
    </location>
</feature>
<dbReference type="PROSITE" id="PS51379">
    <property type="entry name" value="4FE4S_FER_2"/>
    <property type="match status" value="1"/>
</dbReference>
<dbReference type="InterPro" id="IPR017900">
    <property type="entry name" value="4Fe4S_Fe_S_CS"/>
</dbReference>
<keyword evidence="2" id="KW-0004">4Fe-4S</keyword>
<keyword evidence="9" id="KW-1185">Reference proteome</keyword>
<dbReference type="Pfam" id="PF02754">
    <property type="entry name" value="CCG"/>
    <property type="match status" value="1"/>
</dbReference>
<dbReference type="Pfam" id="PF13183">
    <property type="entry name" value="Fer4_8"/>
    <property type="match status" value="1"/>
</dbReference>
<protein>
    <submittedName>
        <fullName evidence="8">Fe-S oxidoreductase</fullName>
    </submittedName>
</protein>